<dbReference type="Pfam" id="PF03435">
    <property type="entry name" value="Sacchrp_dh_NADP"/>
    <property type="match status" value="1"/>
</dbReference>
<organism evidence="3 4">
    <name type="scientific">Planobispora siamensis</name>
    <dbReference type="NCBI Taxonomy" id="936338"/>
    <lineage>
        <taxon>Bacteria</taxon>
        <taxon>Bacillati</taxon>
        <taxon>Actinomycetota</taxon>
        <taxon>Actinomycetes</taxon>
        <taxon>Streptosporangiales</taxon>
        <taxon>Streptosporangiaceae</taxon>
        <taxon>Planobispora</taxon>
    </lineage>
</organism>
<dbReference type="Gene3D" id="3.40.50.720">
    <property type="entry name" value="NAD(P)-binding Rossmann-like Domain"/>
    <property type="match status" value="1"/>
</dbReference>
<dbReference type="AlphaFoldDB" id="A0A8J3SMD4"/>
<dbReference type="SUPFAM" id="SSF51735">
    <property type="entry name" value="NAD(P)-binding Rossmann-fold domains"/>
    <property type="match status" value="1"/>
</dbReference>
<dbReference type="PANTHER" id="PTHR12286:SF5">
    <property type="entry name" value="SACCHAROPINE DEHYDROGENASE-LIKE OXIDOREDUCTASE"/>
    <property type="match status" value="1"/>
</dbReference>
<dbReference type="PANTHER" id="PTHR12286">
    <property type="entry name" value="SACCHAROPINE DEHYDROGENASE-LIKE OXIDOREDUCTASE"/>
    <property type="match status" value="1"/>
</dbReference>
<dbReference type="InterPro" id="IPR036291">
    <property type="entry name" value="NAD(P)-bd_dom_sf"/>
</dbReference>
<gene>
    <name evidence="3" type="ORF">Psi01_64950</name>
</gene>
<sequence>MADDRPYDIVLFGATGFTGALTADYLAGAAGPGCRWALAGRNRAKLEAVRERIARPDLPLLHADAGDPASLAEVARQATVVATTVGPYIHHGEPLVAACAEAGTHYADLTGEPEFVDLMFTRHHARAQETGAKIVHACGFDSIPHDLGVYFTVDRLPEGVPIRVDGYVRGNGRPSGGTVHSAVAAVSRARQTAQAATARRRAEERPAGRRVRGGPGTPHYVGGWALPLPTIDPQIVARSGRALERYGPDFAYRHHVAVKHLSSAVGLAAGAGAVSVLAQLPPVRSWLLTRFEQGDGPTPEQRAESWFKVTFDGRGGGRRVVTEVAGGDPGYGETAKMLGESALCLALDDLPKVSGQVTTAAAMGDALIGRLQRAGITFRVLSDSAG</sequence>
<evidence type="ECO:0000259" key="2">
    <source>
        <dbReference type="Pfam" id="PF03435"/>
    </source>
</evidence>
<name>A0A8J3SMD4_9ACTN</name>
<accession>A0A8J3SMD4</accession>
<feature type="region of interest" description="Disordered" evidence="1">
    <location>
        <begin position="197"/>
        <end position="218"/>
    </location>
</feature>
<feature type="domain" description="Saccharopine dehydrogenase NADP binding" evidence="2">
    <location>
        <begin position="9"/>
        <end position="131"/>
    </location>
</feature>
<protein>
    <submittedName>
        <fullName evidence="3">Saccharopine dehydrogenase</fullName>
    </submittedName>
</protein>
<dbReference type="GO" id="GO:0009247">
    <property type="term" value="P:glycolipid biosynthetic process"/>
    <property type="evidence" value="ECO:0007669"/>
    <property type="project" value="TreeGrafter"/>
</dbReference>
<evidence type="ECO:0000313" key="4">
    <source>
        <dbReference type="Proteomes" id="UP000619788"/>
    </source>
</evidence>
<dbReference type="InterPro" id="IPR005097">
    <property type="entry name" value="Sacchrp_dh_NADP-bd"/>
</dbReference>
<dbReference type="EMBL" id="BOOJ01000057">
    <property type="protein sequence ID" value="GIH95865.1"/>
    <property type="molecule type" value="Genomic_DNA"/>
</dbReference>
<dbReference type="RefSeq" id="WP_204067937.1">
    <property type="nucleotide sequence ID" value="NZ_BOOJ01000057.1"/>
</dbReference>
<keyword evidence="4" id="KW-1185">Reference proteome</keyword>
<dbReference type="Proteomes" id="UP000619788">
    <property type="component" value="Unassembled WGS sequence"/>
</dbReference>
<evidence type="ECO:0000256" key="1">
    <source>
        <dbReference type="SAM" id="MobiDB-lite"/>
    </source>
</evidence>
<dbReference type="InterPro" id="IPR051276">
    <property type="entry name" value="Saccharopine_DH-like_oxidrdct"/>
</dbReference>
<dbReference type="GO" id="GO:0005886">
    <property type="term" value="C:plasma membrane"/>
    <property type="evidence" value="ECO:0007669"/>
    <property type="project" value="TreeGrafter"/>
</dbReference>
<reference evidence="3 4" key="1">
    <citation type="submission" date="2021-01" db="EMBL/GenBank/DDBJ databases">
        <title>Whole genome shotgun sequence of Planobispora siamensis NBRC 107568.</title>
        <authorList>
            <person name="Komaki H."/>
            <person name="Tamura T."/>
        </authorList>
    </citation>
    <scope>NUCLEOTIDE SEQUENCE [LARGE SCALE GENOMIC DNA]</scope>
    <source>
        <strain evidence="3 4">NBRC 107568</strain>
    </source>
</reference>
<comment type="caution">
    <text evidence="3">The sequence shown here is derived from an EMBL/GenBank/DDBJ whole genome shotgun (WGS) entry which is preliminary data.</text>
</comment>
<evidence type="ECO:0000313" key="3">
    <source>
        <dbReference type="EMBL" id="GIH95865.1"/>
    </source>
</evidence>
<proteinExistence type="predicted"/>